<reference evidence="2" key="1">
    <citation type="submission" date="2016-10" db="EMBL/GenBank/DDBJ databases">
        <authorList>
            <person name="Varghese N."/>
            <person name="Submissions S."/>
        </authorList>
    </citation>
    <scope>NUCLEOTIDE SEQUENCE [LARGE SCALE GENOMIC DNA]</scope>
    <source>
        <strain evidence="2">DSM 24740</strain>
    </source>
</reference>
<accession>A0A1H9AQF8</accession>
<dbReference type="STRING" id="478744.SAMN05444359_102183"/>
<keyword evidence="2" id="KW-1185">Reference proteome</keyword>
<sequence>MYLRLFIPCLLFVLLCSCDGRRDIRNYYFPARELTDGLVYAYENTGTLPGPDLEYWYYLGVDVDTALHLSVTRYNDDLSPAQQSREEIRNDGVYLRTLSLLPTDSTGIATEVKTEVIYDRAFPFYLDEEATTPFGYRIKFSMPDAPDAVNYVSMDRRFVRDTTISVLNKTYDALLFSLAGEVSLRDPEDGDISPQFSGYEIYAKGLGLVEFKRELGSGASLGGRLVERVPMAEFAEGVRE</sequence>
<evidence type="ECO:0000313" key="1">
    <source>
        <dbReference type="EMBL" id="SEP78761.1"/>
    </source>
</evidence>
<dbReference type="AlphaFoldDB" id="A0A1H9AQF8"/>
<dbReference type="Proteomes" id="UP000199021">
    <property type="component" value="Unassembled WGS sequence"/>
</dbReference>
<proteinExistence type="predicted"/>
<organism evidence="1 2">
    <name type="scientific">Neolewinella agarilytica</name>
    <dbReference type="NCBI Taxonomy" id="478744"/>
    <lineage>
        <taxon>Bacteria</taxon>
        <taxon>Pseudomonadati</taxon>
        <taxon>Bacteroidota</taxon>
        <taxon>Saprospiria</taxon>
        <taxon>Saprospirales</taxon>
        <taxon>Lewinellaceae</taxon>
        <taxon>Neolewinella</taxon>
    </lineage>
</organism>
<dbReference type="EMBL" id="FOFB01000002">
    <property type="protein sequence ID" value="SEP78761.1"/>
    <property type="molecule type" value="Genomic_DNA"/>
</dbReference>
<dbReference type="InParanoid" id="A0A1H9AQF8"/>
<gene>
    <name evidence="1" type="ORF">SAMN05444359_102183</name>
</gene>
<dbReference type="OrthoDB" id="1492272at2"/>
<evidence type="ECO:0000313" key="2">
    <source>
        <dbReference type="Proteomes" id="UP000199021"/>
    </source>
</evidence>
<protein>
    <submittedName>
        <fullName evidence="1">Uncharacterized protein</fullName>
    </submittedName>
</protein>
<dbReference type="RefSeq" id="WP_090165365.1">
    <property type="nucleotide sequence ID" value="NZ_FOFB01000002.1"/>
</dbReference>
<name>A0A1H9AQF8_9BACT</name>
<dbReference type="PROSITE" id="PS51257">
    <property type="entry name" value="PROKAR_LIPOPROTEIN"/>
    <property type="match status" value="1"/>
</dbReference>